<evidence type="ECO:0000313" key="2">
    <source>
        <dbReference type="EMBL" id="TCO07526.1"/>
    </source>
</evidence>
<reference evidence="2 3" key="1">
    <citation type="submission" date="2019-03" db="EMBL/GenBank/DDBJ databases">
        <title>Genomic Encyclopedia of Type Strains, Phase IV (KMG-IV): sequencing the most valuable type-strain genomes for metagenomic binning, comparative biology and taxonomic classification.</title>
        <authorList>
            <person name="Goeker M."/>
        </authorList>
    </citation>
    <scope>NUCLEOTIDE SEQUENCE [LARGE SCALE GENOMIC DNA]</scope>
    <source>
        <strain evidence="2 3">DSM 22958</strain>
    </source>
</reference>
<protein>
    <submittedName>
        <fullName evidence="2">Uncharacterized protein</fullName>
    </submittedName>
</protein>
<accession>A0A4R2GGR3</accession>
<keyword evidence="3" id="KW-1185">Reference proteome</keyword>
<dbReference type="AlphaFoldDB" id="A0A4R2GGR3"/>
<evidence type="ECO:0000256" key="1">
    <source>
        <dbReference type="SAM" id="MobiDB-lite"/>
    </source>
</evidence>
<dbReference type="OrthoDB" id="8450344at2"/>
<gene>
    <name evidence="2" type="ORF">EV666_1327</name>
</gene>
<organism evidence="2 3">
    <name type="scientific">Camelimonas lactis</name>
    <dbReference type="NCBI Taxonomy" id="659006"/>
    <lineage>
        <taxon>Bacteria</taxon>
        <taxon>Pseudomonadati</taxon>
        <taxon>Pseudomonadota</taxon>
        <taxon>Alphaproteobacteria</taxon>
        <taxon>Hyphomicrobiales</taxon>
        <taxon>Chelatococcaceae</taxon>
        <taxon>Camelimonas</taxon>
    </lineage>
</organism>
<sequence length="900" mass="94632">MANVFDQFEAADRAYAASQGAGQPSVNVFDQFDAADRAHAAAQGSGTLNDVVMSTETGIVKGAAEMAMLPLTVPRMMRSLLKGGADYAVDTLEAGRRAVFGLDQASPEELARREADASRSAVVTNAIDAGQGAVRDYLKETTHKPQTLPGQYAETLGEFAGGGLLTKGTAAQRVAQFAIPALVSETAGQVTKGTDAEPWARVAGALGGGLATAAWQVPKGVQSVLSNSLKGVSEAEYDAALALQARGAEQGVNLTLGEALNQVTGGRAKNLSRMEAVVAGNGGKASQIMDDFYAARPGQVENAARSAFDDLGAAPQNPGALGDDVSAAARAAVDATPEGQALSQAHWRAGPRTSPEQAGRTIQDELQNVFERREGMRAALGDQDYAAARNAPATVPLNEGLREVEGTATALNRREIPIILNQGERDAAKAQWLADNNQSGRFQIVGDRATQFAQVDPTPVVQGIDAAMATAKGAVRDGLAAAKRALMTPDGVLDSSVEGLHGSRVAINDLISQAKRAGANDTARQLEGVVNTLDQALEAVPLYGQARQGFKAASEPLAPFDAARGPGRVIERDQFNKQFTMPPERVPDALSSASDARAFNQVATPAAREAMESRLVTDVLDTMKGRGLDVSAAGIRNAVRKQEDVFAQFPAAKERLLDIAASRDGLAKIEKSLIGGLAKRDMTTQKAVNALFPENPLPGNSQQTFEAVQALSAQKPAVANQLVRTYVEQVFNRTARELTGGPNVNGGARFVTELMGNSEKAANMRAAIRGLKDGDDILPGFERMLEILETTRWRPGPGSDTAFKIQGQKDLAGGSSITGKVTEHITTGGVRIPKDIGQSWTDWRAGKNAEQLARIVTDPKVAPALKALARSEAGSPQSIYLAARLTALGKQAFDKGNNNK</sequence>
<dbReference type="Proteomes" id="UP000294881">
    <property type="component" value="Unassembled WGS sequence"/>
</dbReference>
<dbReference type="EMBL" id="SLWL01000032">
    <property type="protein sequence ID" value="TCO07526.1"/>
    <property type="molecule type" value="Genomic_DNA"/>
</dbReference>
<feature type="region of interest" description="Disordered" evidence="1">
    <location>
        <begin position="337"/>
        <end position="360"/>
    </location>
</feature>
<comment type="caution">
    <text evidence="2">The sequence shown here is derived from an EMBL/GenBank/DDBJ whole genome shotgun (WGS) entry which is preliminary data.</text>
</comment>
<name>A0A4R2GGR3_9HYPH</name>
<evidence type="ECO:0000313" key="3">
    <source>
        <dbReference type="Proteomes" id="UP000294881"/>
    </source>
</evidence>
<proteinExistence type="predicted"/>
<dbReference type="RefSeq" id="WP_132010887.1">
    <property type="nucleotide sequence ID" value="NZ_SLWL01000032.1"/>
</dbReference>